<keyword evidence="4 11" id="KW-0963">Cytoplasm</keyword>
<evidence type="ECO:0000256" key="1">
    <source>
        <dbReference type="ARBA" id="ARBA00002778"/>
    </source>
</evidence>
<evidence type="ECO:0000256" key="2">
    <source>
        <dbReference type="ARBA" id="ARBA00004496"/>
    </source>
</evidence>
<keyword evidence="6 11" id="KW-0808">Transferase</keyword>
<dbReference type="EC" id="2.1.1.211" evidence="11"/>
<dbReference type="PANTHER" id="PTHR21210">
    <property type="entry name" value="TRNA (URACIL-O(2)-)-METHYLTRANSFERASE-RELATED"/>
    <property type="match status" value="1"/>
</dbReference>
<dbReference type="Pfam" id="PF07757">
    <property type="entry name" value="AdoMet_MTase"/>
    <property type="match status" value="1"/>
</dbReference>
<feature type="zinc finger region" description="C3H1-type" evidence="10">
    <location>
        <begin position="614"/>
        <end position="644"/>
    </location>
</feature>
<dbReference type="EMBL" id="JAZGQO010000002">
    <property type="protein sequence ID" value="KAK6192480.1"/>
    <property type="molecule type" value="Genomic_DNA"/>
</dbReference>
<evidence type="ECO:0000256" key="11">
    <source>
        <dbReference type="RuleBase" id="RU368004"/>
    </source>
</evidence>
<dbReference type="AlphaFoldDB" id="A0AAN8KFA6"/>
<evidence type="ECO:0000256" key="8">
    <source>
        <dbReference type="ARBA" id="ARBA00022694"/>
    </source>
</evidence>
<sequence>MDELEANNTTSRKEISTRGSMSGFLDSLSVYINKPHVVNRRLVGGKIIYEATNHEVQENLDKIGQSLILQFTSQRETNPFNDCVGDVDLNKNYSQSCIIVRDLIPKQIDKYPTLREIVQYDHVNRKVTFTPVCRINVENSEERIETNIDDEMNYCFSFQQDKDNSKIYLDVKRGSGREDGHVTLTWLEEVLLVKIGRWAEEDKLRTGQTSLRLVQVDEYNKLYNHLKQKYGLKLVEVWPERTDPQKFVYEDIAIATYLLLLWKEDRELKGIKEKQSFVDLGCGNGLLVYILSAEGHHGVGLDLRKRNIWDWYGSGVELKEEAITPSGETLFPQYDWLIGNHSDELTPWIPVMTARSSYNCCYFVLPCCHHDFDSKFNERGIGESQYQTYLQFVKKVGGACGFNVEEDTLRIPSTKRVCFIGRTRNYDITDELSIDEQRTLFINNRCSKGDNSNKTCDEGVNPTTAEKCDTSSNKKRKISDSAVTDSNKWTEKFQPRSNKEIARNCQSVSKETKERIVNVVFEKILSCGDDRVTTKHETVWNRGGSLPLASVADLFSGEILQELKSECGGLQTLLRNHNHIFQVTGGVVRLRDLSSDHPWGAKPKHKNKINPEEYFKTMLCWFHDNHPDGCPRLPDNCKYAHGLSELRPKPSKNS</sequence>
<proteinExistence type="inferred from homology"/>
<dbReference type="Proteomes" id="UP001347796">
    <property type="component" value="Unassembled WGS sequence"/>
</dbReference>
<evidence type="ECO:0000256" key="3">
    <source>
        <dbReference type="ARBA" id="ARBA00009056"/>
    </source>
</evidence>
<keyword evidence="10" id="KW-0479">Metal-binding</keyword>
<protein>
    <recommendedName>
        <fullName evidence="11">tRNA (uracil-O(2)-)-methyltransferase</fullName>
        <ecNumber evidence="11">2.1.1.211</ecNumber>
    </recommendedName>
</protein>
<name>A0AAN8KFA6_PATCE</name>
<dbReference type="InterPro" id="IPR011671">
    <property type="entry name" value="tRNA_uracil_MeTrfase"/>
</dbReference>
<evidence type="ECO:0000256" key="9">
    <source>
        <dbReference type="ARBA" id="ARBA00047957"/>
    </source>
</evidence>
<comment type="function">
    <text evidence="11">Adenosyl-L-methionine (AdoMet)-dependent tRNA (uracil-O(2)-)-methyltransferase.</text>
</comment>
<dbReference type="InterPro" id="IPR000571">
    <property type="entry name" value="Znf_CCCH"/>
</dbReference>
<evidence type="ECO:0000259" key="12">
    <source>
        <dbReference type="PROSITE" id="PS50103"/>
    </source>
</evidence>
<dbReference type="GO" id="GO:0005737">
    <property type="term" value="C:cytoplasm"/>
    <property type="evidence" value="ECO:0007669"/>
    <property type="project" value="UniProtKB-SubCell"/>
</dbReference>
<feature type="domain" description="C3H1-type" evidence="12">
    <location>
        <begin position="614"/>
        <end position="644"/>
    </location>
</feature>
<keyword evidence="14" id="KW-1185">Reference proteome</keyword>
<keyword evidence="5 11" id="KW-0489">Methyltransferase</keyword>
<accession>A0AAN8KFA6</accession>
<dbReference type="GO" id="GO:0030488">
    <property type="term" value="P:tRNA methylation"/>
    <property type="evidence" value="ECO:0007669"/>
    <property type="project" value="UniProtKB-UniRule"/>
</dbReference>
<keyword evidence="10" id="KW-0863">Zinc-finger</keyword>
<evidence type="ECO:0000313" key="14">
    <source>
        <dbReference type="Proteomes" id="UP001347796"/>
    </source>
</evidence>
<comment type="similarity">
    <text evidence="3 11">Belongs to the TRM44 family.</text>
</comment>
<keyword evidence="8 11" id="KW-0819">tRNA processing</keyword>
<evidence type="ECO:0000256" key="7">
    <source>
        <dbReference type="ARBA" id="ARBA00022691"/>
    </source>
</evidence>
<dbReference type="GO" id="GO:0141101">
    <property type="term" value="F:tRNA(Ser) (uridine(44)-2'-O-)-methyltransferase activity"/>
    <property type="evidence" value="ECO:0007669"/>
    <property type="project" value="UniProtKB-EC"/>
</dbReference>
<dbReference type="InterPro" id="IPR029063">
    <property type="entry name" value="SAM-dependent_MTases_sf"/>
</dbReference>
<evidence type="ECO:0000256" key="5">
    <source>
        <dbReference type="ARBA" id="ARBA00022603"/>
    </source>
</evidence>
<keyword evidence="7 11" id="KW-0949">S-adenosyl-L-methionine</keyword>
<evidence type="ECO:0000256" key="10">
    <source>
        <dbReference type="PROSITE-ProRule" id="PRU00723"/>
    </source>
</evidence>
<comment type="function">
    <text evidence="1">Probable adenosyl-L-methionine (AdoMet)-dependent tRNA (uracil-O(2)-)-methyltransferase.</text>
</comment>
<comment type="caution">
    <text evidence="13">The sequence shown here is derived from an EMBL/GenBank/DDBJ whole genome shotgun (WGS) entry which is preliminary data.</text>
</comment>
<reference evidence="13 14" key="1">
    <citation type="submission" date="2024-01" db="EMBL/GenBank/DDBJ databases">
        <title>The genome of the rayed Mediterranean limpet Patella caerulea (Linnaeus, 1758).</title>
        <authorList>
            <person name="Anh-Thu Weber A."/>
            <person name="Halstead-Nussloch G."/>
        </authorList>
    </citation>
    <scope>NUCLEOTIDE SEQUENCE [LARGE SCALE GENOMIC DNA]</scope>
    <source>
        <strain evidence="13">AATW-2023a</strain>
        <tissue evidence="13">Whole specimen</tissue>
    </source>
</reference>
<gene>
    <name evidence="13" type="ORF">SNE40_003938</name>
</gene>
<comment type="catalytic activity">
    <reaction evidence="9 11">
        <text>uridine(44) in tRNA(Ser) + S-adenosyl-L-methionine = 2'-O-methyluridine(44) in tRNA(Ser) + S-adenosyl-L-homocysteine + H(+)</text>
        <dbReference type="Rhea" id="RHEA:43100"/>
        <dbReference type="Rhea" id="RHEA-COMP:10339"/>
        <dbReference type="Rhea" id="RHEA-COMP:10340"/>
        <dbReference type="ChEBI" id="CHEBI:15378"/>
        <dbReference type="ChEBI" id="CHEBI:57856"/>
        <dbReference type="ChEBI" id="CHEBI:59789"/>
        <dbReference type="ChEBI" id="CHEBI:65315"/>
        <dbReference type="ChEBI" id="CHEBI:74478"/>
        <dbReference type="EC" id="2.1.1.211"/>
    </reaction>
</comment>
<dbReference type="PANTHER" id="PTHR21210:SF0">
    <property type="entry name" value="TRNA (URACIL-O(2)-)-METHYLTRANSFERASE-RELATED"/>
    <property type="match status" value="1"/>
</dbReference>
<keyword evidence="10" id="KW-0862">Zinc</keyword>
<evidence type="ECO:0000256" key="4">
    <source>
        <dbReference type="ARBA" id="ARBA00022490"/>
    </source>
</evidence>
<dbReference type="SUPFAM" id="SSF53335">
    <property type="entry name" value="S-adenosyl-L-methionine-dependent methyltransferases"/>
    <property type="match status" value="1"/>
</dbReference>
<dbReference type="PROSITE" id="PS50103">
    <property type="entry name" value="ZF_C3H1"/>
    <property type="match status" value="1"/>
</dbReference>
<evidence type="ECO:0000256" key="6">
    <source>
        <dbReference type="ARBA" id="ARBA00022679"/>
    </source>
</evidence>
<organism evidence="13 14">
    <name type="scientific">Patella caerulea</name>
    <name type="common">Rayed Mediterranean limpet</name>
    <dbReference type="NCBI Taxonomy" id="87958"/>
    <lineage>
        <taxon>Eukaryota</taxon>
        <taxon>Metazoa</taxon>
        <taxon>Spiralia</taxon>
        <taxon>Lophotrochozoa</taxon>
        <taxon>Mollusca</taxon>
        <taxon>Gastropoda</taxon>
        <taxon>Patellogastropoda</taxon>
        <taxon>Patelloidea</taxon>
        <taxon>Patellidae</taxon>
        <taxon>Patella</taxon>
    </lineage>
</organism>
<dbReference type="GO" id="GO:0008270">
    <property type="term" value="F:zinc ion binding"/>
    <property type="evidence" value="ECO:0007669"/>
    <property type="project" value="UniProtKB-KW"/>
</dbReference>
<comment type="subcellular location">
    <subcellularLocation>
        <location evidence="2 11">Cytoplasm</location>
    </subcellularLocation>
</comment>
<evidence type="ECO:0000313" key="13">
    <source>
        <dbReference type="EMBL" id="KAK6192480.1"/>
    </source>
</evidence>